<evidence type="ECO:0000313" key="3">
    <source>
        <dbReference type="Proteomes" id="UP000613208"/>
    </source>
</evidence>
<organism evidence="2 3">
    <name type="scientific">Anaerostipes butyraticus</name>
    <dbReference type="NCBI Taxonomy" id="645466"/>
    <lineage>
        <taxon>Bacteria</taxon>
        <taxon>Bacillati</taxon>
        <taxon>Bacillota</taxon>
        <taxon>Clostridia</taxon>
        <taxon>Lachnospirales</taxon>
        <taxon>Lachnospiraceae</taxon>
        <taxon>Anaerostipes</taxon>
    </lineage>
</organism>
<evidence type="ECO:0000256" key="1">
    <source>
        <dbReference type="PROSITE-ProRule" id="PRU00339"/>
    </source>
</evidence>
<keyword evidence="3" id="KW-1185">Reference proteome</keyword>
<dbReference type="Proteomes" id="UP000613208">
    <property type="component" value="Unassembled WGS sequence"/>
</dbReference>
<sequence length="266" mass="32242">MSKIVLCETQEASYPYRIEKIHRSFSSYEELCYLLDQYMIFFLMEGIDFRMKSYMKEELGISLENEDAVQQIKEIINFRNFFTADEKQQFQQRLRTTYLYSMAKKQKMLADMYLEHHQYLSAMKGYQALKDAVGQFQARERIEILYHLGLCQSRMFCFDEAKESFRKALAIKERREVQEAYFMVSYLQGDYSSFIKDGEKISFSEERCRTIYDNIKQREEEIENQEEFVKLKKIDYHRKKADDVITRRLTKAVLEKWKDEYKKEII</sequence>
<dbReference type="AlphaFoldDB" id="A0A916Q776"/>
<dbReference type="EMBL" id="BLYI01000013">
    <property type="protein sequence ID" value="GFO84286.1"/>
    <property type="molecule type" value="Genomic_DNA"/>
</dbReference>
<name>A0A916Q776_9FIRM</name>
<dbReference type="SUPFAM" id="SSF48452">
    <property type="entry name" value="TPR-like"/>
    <property type="match status" value="1"/>
</dbReference>
<dbReference type="PROSITE" id="PS50005">
    <property type="entry name" value="TPR"/>
    <property type="match status" value="1"/>
</dbReference>
<gene>
    <name evidence="2" type="ORF">ANBU17_06330</name>
</gene>
<proteinExistence type="predicted"/>
<dbReference type="RefSeq" id="WP_201310032.1">
    <property type="nucleotide sequence ID" value="NZ_BLYI01000013.1"/>
</dbReference>
<dbReference type="Gene3D" id="1.25.40.10">
    <property type="entry name" value="Tetratricopeptide repeat domain"/>
    <property type="match status" value="1"/>
</dbReference>
<dbReference type="InterPro" id="IPR011990">
    <property type="entry name" value="TPR-like_helical_dom_sf"/>
</dbReference>
<reference evidence="2" key="1">
    <citation type="submission" date="2020-06" db="EMBL/GenBank/DDBJ databases">
        <title>Characterization of fructooligosaccharide metabolism and fructooligosaccharide-degrading enzymes in human commensal butyrate producers.</title>
        <authorList>
            <person name="Tanno H."/>
            <person name="Fujii T."/>
            <person name="Hirano K."/>
            <person name="Maeno S."/>
            <person name="Tonozuka T."/>
            <person name="Sakamoto M."/>
            <person name="Ohkuma M."/>
            <person name="Tochio T."/>
            <person name="Endo A."/>
        </authorList>
    </citation>
    <scope>NUCLEOTIDE SEQUENCE</scope>
    <source>
        <strain evidence="2">JCM 17466</strain>
    </source>
</reference>
<protein>
    <recommendedName>
        <fullName evidence="4">Tetratricopeptide repeat protein</fullName>
    </recommendedName>
</protein>
<comment type="caution">
    <text evidence="2">The sequence shown here is derived from an EMBL/GenBank/DDBJ whole genome shotgun (WGS) entry which is preliminary data.</text>
</comment>
<feature type="repeat" description="TPR" evidence="1">
    <location>
        <begin position="142"/>
        <end position="175"/>
    </location>
</feature>
<dbReference type="InterPro" id="IPR019734">
    <property type="entry name" value="TPR_rpt"/>
</dbReference>
<evidence type="ECO:0008006" key="4">
    <source>
        <dbReference type="Google" id="ProtNLM"/>
    </source>
</evidence>
<keyword evidence="1" id="KW-0802">TPR repeat</keyword>
<accession>A0A916Q776</accession>
<evidence type="ECO:0000313" key="2">
    <source>
        <dbReference type="EMBL" id="GFO84286.1"/>
    </source>
</evidence>